<accession>A0A4Y1ZC86</accession>
<keyword evidence="13" id="KW-0234">DNA repair</keyword>
<evidence type="ECO:0000259" key="14">
    <source>
        <dbReference type="Pfam" id="PF17755"/>
    </source>
</evidence>
<keyword evidence="8" id="KW-0863">Zinc-finger</keyword>
<dbReference type="Proteomes" id="UP000319716">
    <property type="component" value="Unassembled WGS sequence"/>
</dbReference>
<evidence type="ECO:0000256" key="11">
    <source>
        <dbReference type="ARBA" id="ARBA00022881"/>
    </source>
</evidence>
<feature type="domain" description="UvrA DNA-binding" evidence="14">
    <location>
        <begin position="42"/>
        <end position="131"/>
    </location>
</feature>
<dbReference type="GO" id="GO:0006281">
    <property type="term" value="P:DNA repair"/>
    <property type="evidence" value="ECO:0007669"/>
    <property type="project" value="UniProtKB-KW"/>
</dbReference>
<dbReference type="Gene3D" id="1.20.1580.10">
    <property type="entry name" value="ABC transporter ATPase like domain"/>
    <property type="match status" value="1"/>
</dbReference>
<name>A0A4Y1ZC86_9BACL</name>
<protein>
    <submittedName>
        <fullName evidence="15">Excinuclease ABC subunit A paralog</fullName>
    </submittedName>
</protein>
<keyword evidence="10" id="KW-0067">ATP-binding</keyword>
<evidence type="ECO:0000313" key="16">
    <source>
        <dbReference type="Proteomes" id="UP000319716"/>
    </source>
</evidence>
<dbReference type="EMBL" id="BEXB01000016">
    <property type="protein sequence ID" value="GAY76712.1"/>
    <property type="molecule type" value="Genomic_DNA"/>
</dbReference>
<dbReference type="GO" id="GO:0008270">
    <property type="term" value="F:zinc ion binding"/>
    <property type="evidence" value="ECO:0007669"/>
    <property type="project" value="UniProtKB-KW"/>
</dbReference>
<evidence type="ECO:0000313" key="15">
    <source>
        <dbReference type="EMBL" id="GAY76712.1"/>
    </source>
</evidence>
<evidence type="ECO:0000256" key="5">
    <source>
        <dbReference type="ARBA" id="ARBA00022741"/>
    </source>
</evidence>
<keyword evidence="11" id="KW-0267">Excision nuclease</keyword>
<dbReference type="Gene3D" id="1.10.8.280">
    <property type="entry name" value="ABC transporter ATPase domain-like"/>
    <property type="match status" value="1"/>
</dbReference>
<comment type="subcellular location">
    <subcellularLocation>
        <location evidence="1">Cytoplasm</location>
    </subcellularLocation>
</comment>
<evidence type="ECO:0000256" key="1">
    <source>
        <dbReference type="ARBA" id="ARBA00004496"/>
    </source>
</evidence>
<comment type="caution">
    <text evidence="15">The sequence shown here is derived from an EMBL/GenBank/DDBJ whole genome shotgun (WGS) entry which is preliminary data.</text>
</comment>
<evidence type="ECO:0000256" key="6">
    <source>
        <dbReference type="ARBA" id="ARBA00022763"/>
    </source>
</evidence>
<dbReference type="GO" id="GO:0005737">
    <property type="term" value="C:cytoplasm"/>
    <property type="evidence" value="ECO:0007669"/>
    <property type="project" value="UniProtKB-SubCell"/>
</dbReference>
<dbReference type="GO" id="GO:0003677">
    <property type="term" value="F:DNA binding"/>
    <property type="evidence" value="ECO:0007669"/>
    <property type="project" value="UniProtKB-KW"/>
</dbReference>
<keyword evidence="6" id="KW-0227">DNA damage</keyword>
<dbReference type="PANTHER" id="PTHR43152:SF2">
    <property type="entry name" value="DRUG RESISTANCE ABC TRANSPORTER"/>
    <property type="match status" value="1"/>
</dbReference>
<keyword evidence="7" id="KW-0228">DNA excision</keyword>
<dbReference type="Pfam" id="PF17755">
    <property type="entry name" value="UvrA_DNA-bind"/>
    <property type="match status" value="1"/>
</dbReference>
<dbReference type="AlphaFoldDB" id="A0A4Y1ZC86"/>
<reference evidence="15 16" key="1">
    <citation type="submission" date="2017-11" db="EMBL/GenBank/DDBJ databases">
        <title>Draft Genome Sequence of Sporolactobacillus inulinus NBRC 111894 Isolated from Koso, a Japanese Sugar-Vegetable Fermented Beverage.</title>
        <authorList>
            <person name="Chiou T.Y."/>
            <person name="Oshima K."/>
            <person name="Suda W."/>
            <person name="Hattori M."/>
            <person name="Takahashi T."/>
        </authorList>
    </citation>
    <scope>NUCLEOTIDE SEQUENCE [LARGE SCALE GENOMIC DNA]</scope>
    <source>
        <strain evidence="15 16">NBRC111894</strain>
    </source>
</reference>
<evidence type="ECO:0000256" key="13">
    <source>
        <dbReference type="ARBA" id="ARBA00023204"/>
    </source>
</evidence>
<dbReference type="RefSeq" id="WP_262392775.1">
    <property type="nucleotide sequence ID" value="NZ_BEXB01000016.1"/>
</dbReference>
<evidence type="ECO:0000256" key="4">
    <source>
        <dbReference type="ARBA" id="ARBA00022737"/>
    </source>
</evidence>
<proteinExistence type="predicted"/>
<evidence type="ECO:0000256" key="3">
    <source>
        <dbReference type="ARBA" id="ARBA00022723"/>
    </source>
</evidence>
<sequence>MKRAPVRSAAPPFRCLQPKLAFNSVLGACPACGGLGERAEVDPARVISDPNKTIDQGAVASWRAAGRGYTVRLVRQLGVRTDVPWKDLSKKEQEIVLRGKPTKRPLIFHNRQTGEEYPIEFTYANAVEAVRQALVGDKNQTRYARMKKFLSVRPCQQCHGIRLRPEALQTRLLGRSISEAAALTIDELAQFADRLPKQLGSELQPIAAKLAAQMHLEIAPIHELGIGYLTLDRAGSTLQQASGSVWNCLAWRKAVQQAFFMCWMNHRLVCIRPMSPDCSESCVGWWPMATASLLLIIILRSFAAPII</sequence>
<keyword evidence="4" id="KW-0677">Repeat</keyword>
<dbReference type="GO" id="GO:0005524">
    <property type="term" value="F:ATP binding"/>
    <property type="evidence" value="ECO:0007669"/>
    <property type="project" value="UniProtKB-KW"/>
</dbReference>
<keyword evidence="12" id="KW-0238">DNA-binding</keyword>
<organism evidence="15 16">
    <name type="scientific">Sporolactobacillus inulinus</name>
    <dbReference type="NCBI Taxonomy" id="2078"/>
    <lineage>
        <taxon>Bacteria</taxon>
        <taxon>Bacillati</taxon>
        <taxon>Bacillota</taxon>
        <taxon>Bacilli</taxon>
        <taxon>Bacillales</taxon>
        <taxon>Sporolactobacillaceae</taxon>
        <taxon>Sporolactobacillus</taxon>
    </lineage>
</organism>
<evidence type="ECO:0000256" key="9">
    <source>
        <dbReference type="ARBA" id="ARBA00022833"/>
    </source>
</evidence>
<dbReference type="GO" id="GO:0004518">
    <property type="term" value="F:nuclease activity"/>
    <property type="evidence" value="ECO:0007669"/>
    <property type="project" value="UniProtKB-KW"/>
</dbReference>
<evidence type="ECO:0000256" key="12">
    <source>
        <dbReference type="ARBA" id="ARBA00023125"/>
    </source>
</evidence>
<evidence type="ECO:0000256" key="2">
    <source>
        <dbReference type="ARBA" id="ARBA00022490"/>
    </source>
</evidence>
<evidence type="ECO:0000256" key="10">
    <source>
        <dbReference type="ARBA" id="ARBA00022840"/>
    </source>
</evidence>
<keyword evidence="3" id="KW-0479">Metal-binding</keyword>
<keyword evidence="2" id="KW-0963">Cytoplasm</keyword>
<evidence type="ECO:0000256" key="8">
    <source>
        <dbReference type="ARBA" id="ARBA00022771"/>
    </source>
</evidence>
<keyword evidence="5" id="KW-0547">Nucleotide-binding</keyword>
<gene>
    <name evidence="15" type="ORF">NBRC111894_2266</name>
</gene>
<keyword evidence="9" id="KW-0862">Zinc</keyword>
<evidence type="ECO:0000256" key="7">
    <source>
        <dbReference type="ARBA" id="ARBA00022769"/>
    </source>
</evidence>
<dbReference type="PANTHER" id="PTHR43152">
    <property type="entry name" value="UVRABC SYSTEM PROTEIN A"/>
    <property type="match status" value="1"/>
</dbReference>
<dbReference type="InterPro" id="IPR041552">
    <property type="entry name" value="UvrA_DNA-bd"/>
</dbReference>